<keyword evidence="2" id="KW-1134">Transmembrane beta strand</keyword>
<evidence type="ECO:0000313" key="11">
    <source>
        <dbReference type="Proteomes" id="UP000229641"/>
    </source>
</evidence>
<evidence type="ECO:0000256" key="3">
    <source>
        <dbReference type="ARBA" id="ARBA00022692"/>
    </source>
</evidence>
<dbReference type="PIRSF" id="PIRSF006076">
    <property type="entry name" value="OM_assembly_OMP85"/>
    <property type="match status" value="1"/>
</dbReference>
<accession>A0A2H0LZG3</accession>
<dbReference type="InterPro" id="IPR000184">
    <property type="entry name" value="Bac_surfAg_D15"/>
</dbReference>
<dbReference type="Pfam" id="PF07244">
    <property type="entry name" value="POTRA"/>
    <property type="match status" value="5"/>
</dbReference>
<dbReference type="GO" id="GO:0071709">
    <property type="term" value="P:membrane assembly"/>
    <property type="evidence" value="ECO:0007669"/>
    <property type="project" value="InterPro"/>
</dbReference>
<dbReference type="NCBIfam" id="TIGR03303">
    <property type="entry name" value="OM_YaeT"/>
    <property type="match status" value="1"/>
</dbReference>
<name>A0A2H0LZG3_9BACT</name>
<dbReference type="Proteomes" id="UP000229641">
    <property type="component" value="Unassembled WGS sequence"/>
</dbReference>
<evidence type="ECO:0000256" key="8">
    <source>
        <dbReference type="NCBIfam" id="TIGR03303"/>
    </source>
</evidence>
<evidence type="ECO:0000256" key="7">
    <source>
        <dbReference type="ARBA" id="ARBA00023237"/>
    </source>
</evidence>
<evidence type="ECO:0000256" key="2">
    <source>
        <dbReference type="ARBA" id="ARBA00022452"/>
    </source>
</evidence>
<keyword evidence="7" id="KW-0998">Cell outer membrane</keyword>
<feature type="domain" description="POTRA" evidence="9">
    <location>
        <begin position="289"/>
        <end position="367"/>
    </location>
</feature>
<evidence type="ECO:0000256" key="1">
    <source>
        <dbReference type="ARBA" id="ARBA00004370"/>
    </source>
</evidence>
<keyword evidence="6" id="KW-0472">Membrane</keyword>
<feature type="domain" description="POTRA" evidence="9">
    <location>
        <begin position="124"/>
        <end position="202"/>
    </location>
</feature>
<dbReference type="Pfam" id="PF01103">
    <property type="entry name" value="Omp85"/>
    <property type="match status" value="1"/>
</dbReference>
<evidence type="ECO:0000313" key="10">
    <source>
        <dbReference type="EMBL" id="PIQ89819.1"/>
    </source>
</evidence>
<evidence type="ECO:0000256" key="6">
    <source>
        <dbReference type="ARBA" id="ARBA00023136"/>
    </source>
</evidence>
<dbReference type="InterPro" id="IPR034746">
    <property type="entry name" value="POTRA"/>
</dbReference>
<evidence type="ECO:0000259" key="9">
    <source>
        <dbReference type="PROSITE" id="PS51779"/>
    </source>
</evidence>
<keyword evidence="4" id="KW-0732">Signal</keyword>
<keyword evidence="3" id="KW-0812">Transmembrane</keyword>
<dbReference type="Gene3D" id="3.10.20.310">
    <property type="entry name" value="membrane protein fhac"/>
    <property type="match status" value="5"/>
</dbReference>
<dbReference type="PANTHER" id="PTHR12815">
    <property type="entry name" value="SORTING AND ASSEMBLY MACHINERY SAMM50 PROTEIN FAMILY MEMBER"/>
    <property type="match status" value="1"/>
</dbReference>
<dbReference type="InterPro" id="IPR039910">
    <property type="entry name" value="D15-like"/>
</dbReference>
<dbReference type="GO" id="GO:0009279">
    <property type="term" value="C:cell outer membrane"/>
    <property type="evidence" value="ECO:0007669"/>
    <property type="project" value="UniProtKB-UniRule"/>
</dbReference>
<proteinExistence type="predicted"/>
<dbReference type="AlphaFoldDB" id="A0A2H0LZG3"/>
<dbReference type="PANTHER" id="PTHR12815:SF47">
    <property type="entry name" value="TRANSLOCATION AND ASSEMBLY MODULE SUBUNIT TAMA"/>
    <property type="match status" value="1"/>
</dbReference>
<reference evidence="10 11" key="1">
    <citation type="submission" date="2017-09" db="EMBL/GenBank/DDBJ databases">
        <title>Depth-based differentiation of microbial function through sediment-hosted aquifers and enrichment of novel symbionts in the deep terrestrial subsurface.</title>
        <authorList>
            <person name="Probst A.J."/>
            <person name="Ladd B."/>
            <person name="Jarett J.K."/>
            <person name="Geller-Mcgrath D.E."/>
            <person name="Sieber C.M."/>
            <person name="Emerson J.B."/>
            <person name="Anantharaman K."/>
            <person name="Thomas B.C."/>
            <person name="Malmstrom R."/>
            <person name="Stieglmeier M."/>
            <person name="Klingl A."/>
            <person name="Woyke T."/>
            <person name="Ryan C.M."/>
            <person name="Banfield J.F."/>
        </authorList>
    </citation>
    <scope>NUCLEOTIDE SEQUENCE [LARGE SCALE GENOMIC DNA]</scope>
    <source>
        <strain evidence="10">CG11_big_fil_rev_8_21_14_0_20_42_13</strain>
    </source>
</reference>
<dbReference type="EMBL" id="PCWA01000015">
    <property type="protein sequence ID" value="PIQ89819.1"/>
    <property type="molecule type" value="Genomic_DNA"/>
</dbReference>
<comment type="caution">
    <text evidence="10">The sequence shown here is derived from an EMBL/GenBank/DDBJ whole genome shotgun (WGS) entry which is preliminary data.</text>
</comment>
<keyword evidence="5" id="KW-0677">Repeat</keyword>
<dbReference type="InterPro" id="IPR023707">
    <property type="entry name" value="OM_assembly_BamA"/>
</dbReference>
<evidence type="ECO:0000256" key="5">
    <source>
        <dbReference type="ARBA" id="ARBA00022737"/>
    </source>
</evidence>
<sequence length="797" mass="89882">MKKLQKALRFLGICLFFGGFICLIFSSYSIAEDKGGEDLSSTEEADLDAVEKKITVLDIEGNEGISSSVILSKIKTRVGQPYSVNIARDDIKRLYELGYFSDIKIILEDYQDGIKVVFSLKKKPIVATIAFKGVKSMNREKIRKVTNTQAGQYLDYVKLNQDVKEIQTLYEKRGFSNAAVEYKVNLDSQQEKADIDFIIEEGKRVKIKRITLFGVNSFKDKRILKLMKTKKKGWFRAGLLKEDDLEEDLERILSFYRANGFADVKAEKEVERTRNYIYITITVEEGKQYHVGSLALEGNNIIASSDIHDKLLLVGGEIYTEDKLRDDAAAIQTLYFEKGYIFARVDFSTSLNPDEGLVDITYSVIENEVAYVRRVNVRGNIKTKDKVIRRELRINPGEQFDGKKLKRSRERLYNLGFFEEVGFDMLDTDNPNTKDLVVEVKEAKTGEFSFGGGYSSVDQFIGFFEIAQRNFDFKNFKTFTGAGQDLRLKAQLGSISNSFELSFTEPWIFDYPLSFGFDAYRTDRERESDVGYGFDEDRSGGDIRLAKEFGEFIKSGLTYRIENVKISNIPSDATSDLKNEEGENLISSLGFSLVRDDRDNIFSPTRGTVLGGSIEVAGGPFGGDKDFYRVIGRGVYDMPVFKIGKTKRAEEAKYSVLEFRLRTGIVDEFDDSESVPIYERFYLGGSNSVRGYNERKIGPLDSVTEDPLGGEAMVLANIEYVHPIVDFIKGAVFYDVGNVWADSKDLGNGGFKAGIGLGVRIKTPIGPIKLDYGFPLNEEPGEDTKTGKFHFSVSRGF</sequence>
<evidence type="ECO:0000256" key="4">
    <source>
        <dbReference type="ARBA" id="ARBA00022729"/>
    </source>
</evidence>
<dbReference type="InterPro" id="IPR010827">
    <property type="entry name" value="BamA/TamA_POTRA"/>
</dbReference>
<feature type="domain" description="POTRA" evidence="9">
    <location>
        <begin position="370"/>
        <end position="443"/>
    </location>
</feature>
<organism evidence="10 11">
    <name type="scientific">Candidatus Ghiorseimicrobium undicola</name>
    <dbReference type="NCBI Taxonomy" id="1974746"/>
    <lineage>
        <taxon>Bacteria</taxon>
        <taxon>Pseudomonadati</taxon>
        <taxon>Candidatus Omnitrophota</taxon>
        <taxon>Candidatus Ghiorseimicrobium</taxon>
    </lineage>
</organism>
<feature type="domain" description="POTRA" evidence="9">
    <location>
        <begin position="205"/>
        <end position="286"/>
    </location>
</feature>
<gene>
    <name evidence="10" type="primary">bamA</name>
    <name evidence="10" type="ORF">COV72_01260</name>
</gene>
<dbReference type="PROSITE" id="PS51779">
    <property type="entry name" value="POTRA"/>
    <property type="match status" value="4"/>
</dbReference>
<protein>
    <recommendedName>
        <fullName evidence="8">Outer membrane protein assembly factor BamA</fullName>
    </recommendedName>
</protein>
<comment type="subcellular location">
    <subcellularLocation>
        <location evidence="1">Membrane</location>
    </subcellularLocation>
</comment>
<dbReference type="Gene3D" id="2.40.160.50">
    <property type="entry name" value="membrane protein fhac: a member of the omp85/tpsb transporter family"/>
    <property type="match status" value="1"/>
</dbReference>